<evidence type="ECO:0000256" key="1">
    <source>
        <dbReference type="ARBA" id="ARBA00022676"/>
    </source>
</evidence>
<sequence length="545" mass="60822">MQAVPSSDARPTRGRVVMLVDNGVQGDSRVQKAARSAAEAGWEVILVGILKGAATEDSWRIGDAEVRLIRMPRRLTHPVAYRRALLRRPLAYKPGPDAKRRLNALRARRDDLTFRLFEIKVDRAAGGPRFAELAGKARLAAPYFLNKAMFQWVKFRSAQLRRLQKSQQDPNSRLDRAALRFWQRVHGDRAWRRLDPELWDFELAFAPVVDQLRPDLIHAHDFRMLGVGARAVMRARAGGRDVKLLWDAHEFVPGIIGRPANLRWLPAQIAYVREHAPYADAVITVSSTLADLLRESHDLPEQPAVVLNAPPRTLTPEQRATPVPDIRAMCGIDAATPLLVYCGGINPSRGVDIMVRGLTRMPEAHVALVSVHPNGKAPIMYELEELAAELGVADRVHLLPYVPHWQVSAFVSPADLGVIPIHHKPNHEIALITKFFEYAHGGLPMVVSDVRTMAEATRATGHGEVFRAEDLDDYVRAVRTVLADPQRYRAAYDQPGVLERWTWEAQARVMDEVYTGLLPHHPGPVAPADTAVTPVPNQRAAVPVR</sequence>
<dbReference type="Proteomes" id="UP000198551">
    <property type="component" value="Unassembled WGS sequence"/>
</dbReference>
<evidence type="ECO:0000313" key="5">
    <source>
        <dbReference type="Proteomes" id="UP000198551"/>
    </source>
</evidence>
<accession>A0A1C4X081</accession>
<dbReference type="Pfam" id="PF13439">
    <property type="entry name" value="Glyco_transf_4"/>
    <property type="match status" value="1"/>
</dbReference>
<organism evidence="4 5">
    <name type="scientific">Micromonospora marina</name>
    <dbReference type="NCBI Taxonomy" id="307120"/>
    <lineage>
        <taxon>Bacteria</taxon>
        <taxon>Bacillati</taxon>
        <taxon>Actinomycetota</taxon>
        <taxon>Actinomycetes</taxon>
        <taxon>Micromonosporales</taxon>
        <taxon>Micromonosporaceae</taxon>
        <taxon>Micromonospora</taxon>
    </lineage>
</organism>
<dbReference type="InterPro" id="IPR028098">
    <property type="entry name" value="Glyco_trans_4-like_N"/>
</dbReference>
<evidence type="ECO:0000259" key="3">
    <source>
        <dbReference type="Pfam" id="PF13439"/>
    </source>
</evidence>
<name>A0A1C4X081_9ACTN</name>
<dbReference type="GO" id="GO:0016757">
    <property type="term" value="F:glycosyltransferase activity"/>
    <property type="evidence" value="ECO:0007669"/>
    <property type="project" value="UniProtKB-KW"/>
</dbReference>
<dbReference type="AlphaFoldDB" id="A0A1C4X081"/>
<dbReference type="PANTHER" id="PTHR12526">
    <property type="entry name" value="GLYCOSYLTRANSFERASE"/>
    <property type="match status" value="1"/>
</dbReference>
<dbReference type="PANTHER" id="PTHR12526:SF600">
    <property type="entry name" value="GLYCOSYL TRANSFERASE GROUP 1"/>
    <property type="match status" value="1"/>
</dbReference>
<evidence type="ECO:0000313" key="4">
    <source>
        <dbReference type="EMBL" id="SCF01892.1"/>
    </source>
</evidence>
<feature type="domain" description="Glycosyltransferase subfamily 4-like N-terminal" evidence="3">
    <location>
        <begin position="188"/>
        <end position="306"/>
    </location>
</feature>
<keyword evidence="5" id="KW-1185">Reference proteome</keyword>
<dbReference type="EMBL" id="FMCV01000006">
    <property type="protein sequence ID" value="SCF01892.1"/>
    <property type="molecule type" value="Genomic_DNA"/>
</dbReference>
<keyword evidence="2 4" id="KW-0808">Transferase</keyword>
<evidence type="ECO:0000256" key="2">
    <source>
        <dbReference type="ARBA" id="ARBA00022679"/>
    </source>
</evidence>
<dbReference type="Pfam" id="PF13692">
    <property type="entry name" value="Glyco_trans_1_4"/>
    <property type="match status" value="1"/>
</dbReference>
<reference evidence="5" key="1">
    <citation type="submission" date="2016-06" db="EMBL/GenBank/DDBJ databases">
        <authorList>
            <person name="Varghese N."/>
        </authorList>
    </citation>
    <scope>NUCLEOTIDE SEQUENCE [LARGE SCALE GENOMIC DNA]</scope>
    <source>
        <strain evidence="5">DSM 45555</strain>
    </source>
</reference>
<protein>
    <submittedName>
        <fullName evidence="4">Glycosyltransferase involved in cell wall bisynthesis</fullName>
    </submittedName>
</protein>
<dbReference type="RefSeq" id="WP_244166938.1">
    <property type="nucleotide sequence ID" value="NZ_FMCV01000006.1"/>
</dbReference>
<dbReference type="Gene3D" id="3.40.50.2000">
    <property type="entry name" value="Glycogen Phosphorylase B"/>
    <property type="match status" value="2"/>
</dbReference>
<gene>
    <name evidence="4" type="ORF">GA0070215_10651</name>
</gene>
<proteinExistence type="predicted"/>
<keyword evidence="1" id="KW-0328">Glycosyltransferase</keyword>
<dbReference type="SUPFAM" id="SSF53756">
    <property type="entry name" value="UDP-Glycosyltransferase/glycogen phosphorylase"/>
    <property type="match status" value="1"/>
</dbReference>